<dbReference type="InterPro" id="IPR016032">
    <property type="entry name" value="Sig_transdc_resp-reg_C-effctor"/>
</dbReference>
<proteinExistence type="predicted"/>
<evidence type="ECO:0000313" key="6">
    <source>
        <dbReference type="Proteomes" id="UP001429984"/>
    </source>
</evidence>
<gene>
    <name evidence="5" type="ORF">IU514_02575</name>
</gene>
<dbReference type="SMART" id="SM00862">
    <property type="entry name" value="Trans_reg_C"/>
    <property type="match status" value="1"/>
</dbReference>
<evidence type="ECO:0000259" key="4">
    <source>
        <dbReference type="PROSITE" id="PS51755"/>
    </source>
</evidence>
<dbReference type="RefSeq" id="WP_194929479.1">
    <property type="nucleotide sequence ID" value="NZ_JADLZT010000001.1"/>
</dbReference>
<dbReference type="Pfam" id="PF13424">
    <property type="entry name" value="TPR_12"/>
    <property type="match status" value="1"/>
</dbReference>
<keyword evidence="6" id="KW-1185">Reference proteome</keyword>
<accession>A0ABS0B350</accession>
<evidence type="ECO:0000256" key="3">
    <source>
        <dbReference type="PROSITE-ProRule" id="PRU01091"/>
    </source>
</evidence>
<feature type="DNA-binding region" description="OmpR/PhoB-type" evidence="3">
    <location>
        <begin position="14"/>
        <end position="112"/>
    </location>
</feature>
<dbReference type="Proteomes" id="UP001429984">
    <property type="component" value="Unassembled WGS sequence"/>
</dbReference>
<dbReference type="SUPFAM" id="SSF48452">
    <property type="entry name" value="TPR-like"/>
    <property type="match status" value="2"/>
</dbReference>
<evidence type="ECO:0000256" key="2">
    <source>
        <dbReference type="PROSITE-ProRule" id="PRU00339"/>
    </source>
</evidence>
<dbReference type="Gene3D" id="1.25.40.10">
    <property type="entry name" value="Tetratricopeptide repeat domain"/>
    <property type="match status" value="4"/>
</dbReference>
<feature type="repeat" description="TPR" evidence="2">
    <location>
        <begin position="503"/>
        <end position="536"/>
    </location>
</feature>
<protein>
    <submittedName>
        <fullName evidence="5">Winged helix-turn-helix domain-containing protein</fullName>
    </submittedName>
</protein>
<dbReference type="PROSITE" id="PS50005">
    <property type="entry name" value="TPR"/>
    <property type="match status" value="3"/>
</dbReference>
<dbReference type="InterPro" id="IPR036388">
    <property type="entry name" value="WH-like_DNA-bd_sf"/>
</dbReference>
<dbReference type="EMBL" id="JADLZT010000001">
    <property type="protein sequence ID" value="MBF6022906.1"/>
    <property type="molecule type" value="Genomic_DNA"/>
</dbReference>
<reference evidence="5 6" key="1">
    <citation type="submission" date="2020-11" db="EMBL/GenBank/DDBJ databases">
        <title>Draft Genome Sequence and Secondary Metabolite Biosynthetic Potential of the Lysobacter niastensis Type strain DSM 18481.</title>
        <authorList>
            <person name="Turrini P."/>
            <person name="Artuso I."/>
            <person name="Tescari M."/>
            <person name="Lugli G.A."/>
            <person name="Frangipani E."/>
            <person name="Ventura M."/>
            <person name="Visca P."/>
        </authorList>
    </citation>
    <scope>NUCLEOTIDE SEQUENCE [LARGE SCALE GENOMIC DNA]</scope>
    <source>
        <strain evidence="5 6">DSM 18481</strain>
    </source>
</reference>
<dbReference type="Pfam" id="PF00486">
    <property type="entry name" value="Trans_reg_C"/>
    <property type="match status" value="1"/>
</dbReference>
<feature type="repeat" description="TPR" evidence="2">
    <location>
        <begin position="469"/>
        <end position="502"/>
    </location>
</feature>
<dbReference type="PANTHER" id="PTHR12558">
    <property type="entry name" value="CELL DIVISION CYCLE 16,23,27"/>
    <property type="match status" value="1"/>
</dbReference>
<organism evidence="5 6">
    <name type="scientific">Lysobacter niastensis</name>
    <dbReference type="NCBI Taxonomy" id="380629"/>
    <lineage>
        <taxon>Bacteria</taxon>
        <taxon>Pseudomonadati</taxon>
        <taxon>Pseudomonadota</taxon>
        <taxon>Gammaproteobacteria</taxon>
        <taxon>Lysobacterales</taxon>
        <taxon>Lysobacteraceae</taxon>
        <taxon>Lysobacter</taxon>
    </lineage>
</organism>
<dbReference type="PROSITE" id="PS51755">
    <property type="entry name" value="OMPR_PHOB"/>
    <property type="match status" value="1"/>
</dbReference>
<feature type="repeat" description="TPR" evidence="2">
    <location>
        <begin position="570"/>
        <end position="603"/>
    </location>
</feature>
<dbReference type="CDD" id="cd00383">
    <property type="entry name" value="trans_reg_C"/>
    <property type="match status" value="1"/>
</dbReference>
<dbReference type="InterPro" id="IPR011990">
    <property type="entry name" value="TPR-like_helical_dom_sf"/>
</dbReference>
<evidence type="ECO:0000256" key="1">
    <source>
        <dbReference type="ARBA" id="ARBA00023125"/>
    </source>
</evidence>
<dbReference type="Pfam" id="PF13432">
    <property type="entry name" value="TPR_16"/>
    <property type="match status" value="1"/>
</dbReference>
<dbReference type="Gene3D" id="1.10.10.10">
    <property type="entry name" value="Winged helix-like DNA-binding domain superfamily/Winged helix DNA-binding domain"/>
    <property type="match status" value="1"/>
</dbReference>
<keyword evidence="2" id="KW-0802">TPR repeat</keyword>
<dbReference type="Gene3D" id="3.40.50.10070">
    <property type="entry name" value="TolB, N-terminal domain"/>
    <property type="match status" value="1"/>
</dbReference>
<keyword evidence="1 3" id="KW-0238">DNA-binding</keyword>
<dbReference type="InterPro" id="IPR019734">
    <property type="entry name" value="TPR_rpt"/>
</dbReference>
<comment type="caution">
    <text evidence="5">The sequence shown here is derived from an EMBL/GenBank/DDBJ whole genome shotgun (WGS) entry which is preliminary data.</text>
</comment>
<dbReference type="SMART" id="SM00028">
    <property type="entry name" value="TPR"/>
    <property type="match status" value="6"/>
</dbReference>
<dbReference type="InterPro" id="IPR001867">
    <property type="entry name" value="OmpR/PhoB-type_DNA-bd"/>
</dbReference>
<feature type="domain" description="OmpR/PhoB-type" evidence="4">
    <location>
        <begin position="14"/>
        <end position="112"/>
    </location>
</feature>
<dbReference type="Pfam" id="PF13181">
    <property type="entry name" value="TPR_8"/>
    <property type="match status" value="1"/>
</dbReference>
<evidence type="ECO:0000313" key="5">
    <source>
        <dbReference type="EMBL" id="MBF6022906.1"/>
    </source>
</evidence>
<name>A0ABS0B350_9GAMM</name>
<sequence length="741" mass="80292">MEPIGMPGQGGPTSEIYRFDDIVVDTAAHTVLRAGQPQTIEPKAFAVLLVLLRRHGELVPRDELLDAVWGHRHVTPGVLTRVIAQLRHVLGDDSQHPRYIQTQHALGYRFIGLPRRDSDYPNSSEASATSVNADDEAVGETVVAVRQSVPASLKLAANEPVPPDGGREAVEDGARQLRSRASAWGLVVALGLLVALGAWWYTHQRPERPAEASIAVLPFNSLSDNKGDGYFADGLAVEMHDALAGVPGLKVIAAPTAGGGLKAKDAKALGAELGVATLLDASVRREGARVRINARLTDTNTGYTLWTHSYDRETSDVFAMQSEIANEVVQALLGVLPTGEGKDLARRLAPTTSVAAYDAYLKGRQELQERGDKADADSAINYFRGALAIDPGFARAQAGICRAEITRFEGVRDVAAFDRAQAACKRAEAMDPSLRETSLALGELHRIRGEASQAIEHYTRALEDPALRADAYIGLAQLSSAQGRNVLALDYFERARKLRPRDALIYRERGYHYYTSGDVPAAIESYKVATSLQPDDYRLWSGLGGLYLANGDSAQASAAFERSLQIRPNYSALSNLGTVKYDSGAYAEAADLYRHAVELDPSDFRLWGNIGDALAASSVDKEEAREYYRRAAQLAERYVQIRPDDAQGFAQLGWYRANLDEKDKALAMQGKAEALATERGEVAFWGAQTMAVLGDEASAREYLEKAFAEGIPTKRVGNTPVLRRLEGEVAAVSGPAPASKQ</sequence>
<dbReference type="SUPFAM" id="SSF46894">
    <property type="entry name" value="C-terminal effector domain of the bipartite response regulators"/>
    <property type="match status" value="1"/>
</dbReference>
<dbReference type="PANTHER" id="PTHR12558:SF13">
    <property type="entry name" value="CELL DIVISION CYCLE PROTEIN 27 HOMOLOG"/>
    <property type="match status" value="1"/>
</dbReference>
<dbReference type="PROSITE" id="PS50293">
    <property type="entry name" value="TPR_REGION"/>
    <property type="match status" value="1"/>
</dbReference>